<sequence length="103" mass="10669">MTNYLLIYRADPAAMAAMPEPTPEQAAEMMDAWNGWAARAGDAIVNFGDPTAAVSPGADPTVGGYSLLKADSYDEIAALLEGHPHTAMGGTIDVYETQPVAGG</sequence>
<evidence type="ECO:0000313" key="2">
    <source>
        <dbReference type="Proteomes" id="UP000033740"/>
    </source>
</evidence>
<comment type="caution">
    <text evidence="1">The sequence shown here is derived from an EMBL/GenBank/DDBJ whole genome shotgun (WGS) entry which is preliminary data.</text>
</comment>
<evidence type="ECO:0008006" key="3">
    <source>
        <dbReference type="Google" id="ProtNLM"/>
    </source>
</evidence>
<reference evidence="1 2" key="1">
    <citation type="submission" date="2015-02" db="EMBL/GenBank/DDBJ databases">
        <title>Draft genome sequences of ten Microbacterium spp. with emphasis on heavy metal contaminated environments.</title>
        <authorList>
            <person name="Corretto E."/>
        </authorList>
    </citation>
    <scope>NUCLEOTIDE SEQUENCE [LARGE SCALE GENOMIC DNA]</scope>
    <source>
        <strain evidence="1 2">ARN176</strain>
    </source>
</reference>
<organism evidence="1 2">
    <name type="scientific">Microbacterium azadirachtae</name>
    <dbReference type="NCBI Taxonomy" id="582680"/>
    <lineage>
        <taxon>Bacteria</taxon>
        <taxon>Bacillati</taxon>
        <taxon>Actinomycetota</taxon>
        <taxon>Actinomycetes</taxon>
        <taxon>Micrococcales</taxon>
        <taxon>Microbacteriaceae</taxon>
        <taxon>Microbacterium</taxon>
    </lineage>
</organism>
<protein>
    <recommendedName>
        <fullName evidence="3">YCII-related domain-containing protein</fullName>
    </recommendedName>
</protein>
<dbReference type="EMBL" id="JYIX01000040">
    <property type="protein sequence ID" value="KJL30771.1"/>
    <property type="molecule type" value="Genomic_DNA"/>
</dbReference>
<proteinExistence type="predicted"/>
<evidence type="ECO:0000313" key="1">
    <source>
        <dbReference type="EMBL" id="KJL30771.1"/>
    </source>
</evidence>
<accession>A0A0F0LGW0</accession>
<dbReference type="RefSeq" id="WP_045273970.1">
    <property type="nucleotide sequence ID" value="NZ_JYIX01000040.1"/>
</dbReference>
<dbReference type="InterPro" id="IPR011008">
    <property type="entry name" value="Dimeric_a/b-barrel"/>
</dbReference>
<name>A0A0F0LGW0_9MICO</name>
<dbReference type="SUPFAM" id="SSF54909">
    <property type="entry name" value="Dimeric alpha+beta barrel"/>
    <property type="match status" value="1"/>
</dbReference>
<dbReference type="Proteomes" id="UP000033740">
    <property type="component" value="Unassembled WGS sequence"/>
</dbReference>
<dbReference type="AlphaFoldDB" id="A0A0F0LGW0"/>
<dbReference type="PATRIC" id="fig|582680.6.peg.3799"/>
<gene>
    <name evidence="1" type="ORF">RS86_03714</name>
</gene>
<keyword evidence="2" id="KW-1185">Reference proteome</keyword>